<gene>
    <name evidence="2" type="ORF">F8C67_09330</name>
</gene>
<dbReference type="GO" id="GO:0015035">
    <property type="term" value="F:protein-disulfide reductase activity"/>
    <property type="evidence" value="ECO:0007669"/>
    <property type="project" value="InterPro"/>
</dbReference>
<dbReference type="Proteomes" id="UP000468650">
    <property type="component" value="Unassembled WGS sequence"/>
</dbReference>
<name>A0A6N6RHF1_9FLAO</name>
<comment type="caution">
    <text evidence="2">The sequence shown here is derived from an EMBL/GenBank/DDBJ whole genome shotgun (WGS) entry which is preliminary data.</text>
</comment>
<dbReference type="RefSeq" id="WP_151667572.1">
    <property type="nucleotide sequence ID" value="NZ_WBVO01000007.1"/>
</dbReference>
<dbReference type="PANTHER" id="PTHR33639">
    <property type="entry name" value="THIOL-DISULFIDE OXIDOREDUCTASE DCC"/>
    <property type="match status" value="1"/>
</dbReference>
<dbReference type="AlphaFoldDB" id="A0A6N6RHF1"/>
<evidence type="ECO:0000256" key="1">
    <source>
        <dbReference type="SAM" id="Phobius"/>
    </source>
</evidence>
<organism evidence="2 3">
    <name type="scientific">Phaeocystidibacter luteus</name>
    <dbReference type="NCBI Taxonomy" id="911197"/>
    <lineage>
        <taxon>Bacteria</taxon>
        <taxon>Pseudomonadati</taxon>
        <taxon>Bacteroidota</taxon>
        <taxon>Flavobacteriia</taxon>
        <taxon>Flavobacteriales</taxon>
        <taxon>Phaeocystidibacteraceae</taxon>
        <taxon>Phaeocystidibacter</taxon>
    </lineage>
</organism>
<evidence type="ECO:0000313" key="2">
    <source>
        <dbReference type="EMBL" id="KAB2809749.1"/>
    </source>
</evidence>
<dbReference type="InterPro" id="IPR052927">
    <property type="entry name" value="DCC_oxidoreductase"/>
</dbReference>
<accession>A0A6N6RHF1</accession>
<dbReference type="Pfam" id="PF04134">
    <property type="entry name" value="DCC1-like"/>
    <property type="match status" value="1"/>
</dbReference>
<reference evidence="2 3" key="1">
    <citation type="submission" date="2019-09" db="EMBL/GenBank/DDBJ databases">
        <title>Genomes of family Cryomorphaceae.</title>
        <authorList>
            <person name="Bowman J.P."/>
        </authorList>
    </citation>
    <scope>NUCLEOTIDE SEQUENCE [LARGE SCALE GENOMIC DNA]</scope>
    <source>
        <strain evidence="2 3">LMG 25704</strain>
    </source>
</reference>
<keyword evidence="3" id="KW-1185">Reference proteome</keyword>
<proteinExistence type="predicted"/>
<evidence type="ECO:0000313" key="3">
    <source>
        <dbReference type="Proteomes" id="UP000468650"/>
    </source>
</evidence>
<keyword evidence="1" id="KW-0472">Membrane</keyword>
<protein>
    <submittedName>
        <fullName evidence="2">DUF393 domain-containing protein</fullName>
    </submittedName>
</protein>
<dbReference type="EMBL" id="WBVO01000007">
    <property type="protein sequence ID" value="KAB2809749.1"/>
    <property type="molecule type" value="Genomic_DNA"/>
</dbReference>
<keyword evidence="1" id="KW-0812">Transmembrane</keyword>
<dbReference type="OrthoDB" id="9785438at2"/>
<dbReference type="PANTHER" id="PTHR33639:SF2">
    <property type="entry name" value="DUF393 DOMAIN-CONTAINING PROTEIN"/>
    <property type="match status" value="1"/>
</dbReference>
<sequence length="138" mass="15791">MPKSSSDNDSPLLLYDGHCALCNGAVSWILKWDKRQRFTFAPLQGPTAAEIIRRHPHLAEIDSLILVEGDSMRTHSSAALRVAMIVGGLWKVLGLFYIIPKPLRDWVYNGIARIRYRTFGRYDACPMPPVEWRHRFKA</sequence>
<feature type="transmembrane region" description="Helical" evidence="1">
    <location>
        <begin position="78"/>
        <end position="99"/>
    </location>
</feature>
<keyword evidence="1" id="KW-1133">Transmembrane helix</keyword>
<dbReference type="InterPro" id="IPR007263">
    <property type="entry name" value="DCC1-like"/>
</dbReference>